<protein>
    <submittedName>
        <fullName evidence="4">YqaJ viral recombinase family protein</fullName>
    </submittedName>
</protein>
<name>A0ABT2S3J9_9FIRM</name>
<evidence type="ECO:0000313" key="5">
    <source>
        <dbReference type="Proteomes" id="UP001207605"/>
    </source>
</evidence>
<dbReference type="Proteomes" id="UP001207605">
    <property type="component" value="Unassembled WGS sequence"/>
</dbReference>
<comment type="caution">
    <text evidence="4">The sequence shown here is derived from an EMBL/GenBank/DDBJ whole genome shotgun (WGS) entry which is preliminary data.</text>
</comment>
<feature type="coiled-coil region" evidence="2">
    <location>
        <begin position="249"/>
        <end position="276"/>
    </location>
</feature>
<dbReference type="Pfam" id="PF09588">
    <property type="entry name" value="YqaJ"/>
    <property type="match status" value="1"/>
</dbReference>
<dbReference type="EMBL" id="JAOQJV010000002">
    <property type="protein sequence ID" value="MCU6699141.1"/>
    <property type="molecule type" value="Genomic_DNA"/>
</dbReference>
<dbReference type="InterPro" id="IPR019080">
    <property type="entry name" value="YqaJ_viral_recombinase"/>
</dbReference>
<organism evidence="4 5">
    <name type="scientific">Dorea ammoniilytica</name>
    <dbReference type="NCBI Taxonomy" id="2981788"/>
    <lineage>
        <taxon>Bacteria</taxon>
        <taxon>Bacillati</taxon>
        <taxon>Bacillota</taxon>
        <taxon>Clostridia</taxon>
        <taxon>Lachnospirales</taxon>
        <taxon>Lachnospiraceae</taxon>
        <taxon>Dorea</taxon>
    </lineage>
</organism>
<dbReference type="InterPro" id="IPR011604">
    <property type="entry name" value="PDDEXK-like_dom_sf"/>
</dbReference>
<reference evidence="4 5" key="1">
    <citation type="journal article" date="2021" name="ISME Commun">
        <title>Automated analysis of genomic sequences facilitates high-throughput and comprehensive description of bacteria.</title>
        <authorList>
            <person name="Hitch T.C.A."/>
        </authorList>
    </citation>
    <scope>NUCLEOTIDE SEQUENCE [LARGE SCALE GENOMIC DNA]</scope>
    <source>
        <strain evidence="4 5">Sanger_02</strain>
    </source>
</reference>
<dbReference type="InterPro" id="IPR011335">
    <property type="entry name" value="Restrct_endonuc-II-like"/>
</dbReference>
<evidence type="ECO:0000259" key="3">
    <source>
        <dbReference type="Pfam" id="PF09588"/>
    </source>
</evidence>
<gene>
    <name evidence="4" type="ORF">OCV65_02665</name>
</gene>
<evidence type="ECO:0000313" key="4">
    <source>
        <dbReference type="EMBL" id="MCU6699141.1"/>
    </source>
</evidence>
<keyword evidence="5" id="KW-1185">Reference proteome</keyword>
<proteinExistence type="predicted"/>
<dbReference type="SUPFAM" id="SSF52980">
    <property type="entry name" value="Restriction endonuclease-like"/>
    <property type="match status" value="1"/>
</dbReference>
<sequence>MADIKWLEGNRIQIAPPKRTKKITGTRFATILGLNPWSTAFEMWCAITKTYEKPFEDTIYTVAGKTIEPKQARYMEQSYGMDIVRPSDVWGEDYFNKTWGDFFPESKHLGGMWDYLMKGEDGKTIEAVLEMKTTKRAEDWQNDVPEYYALQAALYAYLYGVDDVIMVASFLDEKDYKDPAAYQPTASNTITVEFKVSERYPDFADKVAAVEQWWVDYVDTGISPEYDEKKDAEILAALRTNTLSPETDIEALIAEAEGLKKELDEISASTADKEKRLKTINDIIKEHAMGQFRDGDKKVEVKGSTYVWTVSRSETTSVDKDALKADGLLDKYSKKSETYRMTVK</sequence>
<keyword evidence="1" id="KW-0378">Hydrolase</keyword>
<dbReference type="RefSeq" id="WP_227070039.1">
    <property type="nucleotide sequence ID" value="NZ_JAOQJV010000002.1"/>
</dbReference>
<dbReference type="Gene3D" id="3.90.320.10">
    <property type="match status" value="1"/>
</dbReference>
<accession>A0ABT2S3J9</accession>
<evidence type="ECO:0000256" key="2">
    <source>
        <dbReference type="SAM" id="Coils"/>
    </source>
</evidence>
<evidence type="ECO:0000256" key="1">
    <source>
        <dbReference type="ARBA" id="ARBA00022801"/>
    </source>
</evidence>
<keyword evidence="2" id="KW-0175">Coiled coil</keyword>
<feature type="domain" description="YqaJ viral recombinase" evidence="3">
    <location>
        <begin position="19"/>
        <end position="157"/>
    </location>
</feature>